<dbReference type="Proteomes" id="UP000009168">
    <property type="component" value="Unassembled WGS sequence"/>
</dbReference>
<evidence type="ECO:0000313" key="2">
    <source>
        <dbReference type="Proteomes" id="UP000009168"/>
    </source>
</evidence>
<dbReference type="InParanoid" id="Q22TA0"/>
<proteinExistence type="predicted"/>
<dbReference type="RefSeq" id="XP_001008783.3">
    <property type="nucleotide sequence ID" value="XM_001008783.3"/>
</dbReference>
<protein>
    <submittedName>
        <fullName evidence="1">Uncharacterized protein</fullName>
    </submittedName>
</protein>
<evidence type="ECO:0000313" key="1">
    <source>
        <dbReference type="EMBL" id="EAR88538.3"/>
    </source>
</evidence>
<dbReference type="HOGENOM" id="CLU_310052_0_0_1"/>
<name>Q22TA0_TETTS</name>
<sequence>MLFGVIGKQFSQSSLRNDFLMILLKNVFQEKYFEILKNNNFLQIKDLDNRNKIYQKHLSQIQIEENLERQEKDDNQFISIPTNNYKFKQEVQVNNQSEMSNILKLQELNQDEIKQADTTFTQKKQDFPEIDLSQRYNFSDKKSQTEQFNNQSYENAKIQNENMHQYQDQIQSTNRYFTEKSKLQNITFMTMLSNVPIIKKSNFTGDYSPNRFKQTQKDISHYEKQFAISLSDELQYKYVNKFLKRCQESESIDQLDEKILTSMYKLGLS</sequence>
<dbReference type="AlphaFoldDB" id="Q22TA0"/>
<keyword evidence="2" id="KW-1185">Reference proteome</keyword>
<dbReference type="GeneID" id="7827319"/>
<gene>
    <name evidence="1" type="ORF">TTHERM_00182150</name>
</gene>
<reference evidence="2" key="1">
    <citation type="journal article" date="2006" name="PLoS Biol.">
        <title>Macronuclear genome sequence of the ciliate Tetrahymena thermophila, a model eukaryote.</title>
        <authorList>
            <person name="Eisen J.A."/>
            <person name="Coyne R.S."/>
            <person name="Wu M."/>
            <person name="Wu D."/>
            <person name="Thiagarajan M."/>
            <person name="Wortman J.R."/>
            <person name="Badger J.H."/>
            <person name="Ren Q."/>
            <person name="Amedeo P."/>
            <person name="Jones K.M."/>
            <person name="Tallon L.J."/>
            <person name="Delcher A.L."/>
            <person name="Salzberg S.L."/>
            <person name="Silva J.C."/>
            <person name="Haas B.J."/>
            <person name="Majoros W.H."/>
            <person name="Farzad M."/>
            <person name="Carlton J.M."/>
            <person name="Smith R.K. Jr."/>
            <person name="Garg J."/>
            <person name="Pearlman R.E."/>
            <person name="Karrer K.M."/>
            <person name="Sun L."/>
            <person name="Manning G."/>
            <person name="Elde N.C."/>
            <person name="Turkewitz A.P."/>
            <person name="Asai D.J."/>
            <person name="Wilkes D.E."/>
            <person name="Wang Y."/>
            <person name="Cai H."/>
            <person name="Collins K."/>
            <person name="Stewart B.A."/>
            <person name="Lee S.R."/>
            <person name="Wilamowska K."/>
            <person name="Weinberg Z."/>
            <person name="Ruzzo W.L."/>
            <person name="Wloga D."/>
            <person name="Gaertig J."/>
            <person name="Frankel J."/>
            <person name="Tsao C.-C."/>
            <person name="Gorovsky M.A."/>
            <person name="Keeling P.J."/>
            <person name="Waller R.F."/>
            <person name="Patron N.J."/>
            <person name="Cherry J.M."/>
            <person name="Stover N.A."/>
            <person name="Krieger C.J."/>
            <person name="del Toro C."/>
            <person name="Ryder H.F."/>
            <person name="Williamson S.C."/>
            <person name="Barbeau R.A."/>
            <person name="Hamilton E.P."/>
            <person name="Orias E."/>
        </authorList>
    </citation>
    <scope>NUCLEOTIDE SEQUENCE [LARGE SCALE GENOMIC DNA]</scope>
    <source>
        <strain evidence="2">SB210</strain>
    </source>
</reference>
<dbReference type="KEGG" id="tet:TTHERM_00182150"/>
<accession>Q22TA0</accession>
<organism evidence="1 2">
    <name type="scientific">Tetrahymena thermophila (strain SB210)</name>
    <dbReference type="NCBI Taxonomy" id="312017"/>
    <lineage>
        <taxon>Eukaryota</taxon>
        <taxon>Sar</taxon>
        <taxon>Alveolata</taxon>
        <taxon>Ciliophora</taxon>
        <taxon>Intramacronucleata</taxon>
        <taxon>Oligohymenophorea</taxon>
        <taxon>Hymenostomatida</taxon>
        <taxon>Tetrahymenina</taxon>
        <taxon>Tetrahymenidae</taxon>
        <taxon>Tetrahymena</taxon>
    </lineage>
</organism>
<dbReference type="EMBL" id="GG662840">
    <property type="protein sequence ID" value="EAR88538.3"/>
    <property type="molecule type" value="Genomic_DNA"/>
</dbReference>